<feature type="domain" description="VOC" evidence="1">
    <location>
        <begin position="7"/>
        <end position="126"/>
    </location>
</feature>
<evidence type="ECO:0000313" key="2">
    <source>
        <dbReference type="EMBL" id="MDF8265955.1"/>
    </source>
</evidence>
<dbReference type="InterPro" id="IPR004360">
    <property type="entry name" value="Glyas_Fos-R_dOase_dom"/>
</dbReference>
<evidence type="ECO:0000259" key="1">
    <source>
        <dbReference type="PROSITE" id="PS51819"/>
    </source>
</evidence>
<dbReference type="InterPro" id="IPR029068">
    <property type="entry name" value="Glyas_Bleomycin-R_OHBP_Dase"/>
</dbReference>
<sequence length="127" mass="13893">MRRDFTPTHPFVGFAVDDIPAAQAFYRDTLGLDVSEQNDMLAIWLSPAESVLVYPKPGHVPAQHTILNVPVDDIDDAVDSLTEAGVEMIRYDGFGQDDRGIARGDEGPPIAWFTDPAGNILSVLQLQ</sequence>
<dbReference type="Pfam" id="PF00903">
    <property type="entry name" value="Glyoxalase"/>
    <property type="match status" value="1"/>
</dbReference>
<name>A0ABT6CAP2_9MICO</name>
<dbReference type="PROSITE" id="PS51819">
    <property type="entry name" value="VOC"/>
    <property type="match status" value="1"/>
</dbReference>
<accession>A0ABT6CAP2</accession>
<reference evidence="2 3" key="1">
    <citation type="submission" date="2023-03" db="EMBL/GenBank/DDBJ databases">
        <title>YIM 133296 draft genome.</title>
        <authorList>
            <person name="Xiong L."/>
        </authorList>
    </citation>
    <scope>NUCLEOTIDE SEQUENCE [LARGE SCALE GENOMIC DNA]</scope>
    <source>
        <strain evidence="2 3">YIM 133296</strain>
    </source>
</reference>
<organism evidence="2 3">
    <name type="scientific">Luteipulveratus flavus</name>
    <dbReference type="NCBI Taxonomy" id="3031728"/>
    <lineage>
        <taxon>Bacteria</taxon>
        <taxon>Bacillati</taxon>
        <taxon>Actinomycetota</taxon>
        <taxon>Actinomycetes</taxon>
        <taxon>Micrococcales</taxon>
        <taxon>Dermacoccaceae</taxon>
        <taxon>Luteipulveratus</taxon>
    </lineage>
</organism>
<keyword evidence="3" id="KW-1185">Reference proteome</keyword>
<dbReference type="Gene3D" id="3.10.180.10">
    <property type="entry name" value="2,3-Dihydroxybiphenyl 1,2-Dioxygenase, domain 1"/>
    <property type="match status" value="1"/>
</dbReference>
<comment type="caution">
    <text evidence="2">The sequence shown here is derived from an EMBL/GenBank/DDBJ whole genome shotgun (WGS) entry which is preliminary data.</text>
</comment>
<dbReference type="EMBL" id="JAROAV010000044">
    <property type="protein sequence ID" value="MDF8265955.1"/>
    <property type="molecule type" value="Genomic_DNA"/>
</dbReference>
<proteinExistence type="predicted"/>
<gene>
    <name evidence="2" type="ORF">P4R38_17035</name>
</gene>
<protein>
    <submittedName>
        <fullName evidence="2">VOC family protein</fullName>
    </submittedName>
</protein>
<dbReference type="SUPFAM" id="SSF54593">
    <property type="entry name" value="Glyoxalase/Bleomycin resistance protein/Dihydroxybiphenyl dioxygenase"/>
    <property type="match status" value="1"/>
</dbReference>
<dbReference type="InterPro" id="IPR037523">
    <property type="entry name" value="VOC_core"/>
</dbReference>
<evidence type="ECO:0000313" key="3">
    <source>
        <dbReference type="Proteomes" id="UP001528912"/>
    </source>
</evidence>
<dbReference type="Proteomes" id="UP001528912">
    <property type="component" value="Unassembled WGS sequence"/>
</dbReference>